<dbReference type="GO" id="GO:0005739">
    <property type="term" value="C:mitochondrion"/>
    <property type="evidence" value="ECO:0007669"/>
    <property type="project" value="EnsemblFungi"/>
</dbReference>
<dbReference type="UniPathway" id="UPA00618">
    <property type="reaction ID" value="UER00672"/>
</dbReference>
<dbReference type="InterPro" id="IPR018484">
    <property type="entry name" value="FGGY_N"/>
</dbReference>
<dbReference type="InParanoid" id="A0A1D2V8Z4"/>
<evidence type="ECO:0000256" key="5">
    <source>
        <dbReference type="ARBA" id="ARBA00022741"/>
    </source>
</evidence>
<dbReference type="FunFam" id="3.30.420.40:FF:000108">
    <property type="entry name" value="Glycerol kinase, glycosomal"/>
    <property type="match status" value="1"/>
</dbReference>
<dbReference type="InterPro" id="IPR018485">
    <property type="entry name" value="FGGY_C"/>
</dbReference>
<dbReference type="GO" id="GO:0004370">
    <property type="term" value="F:glycerol kinase activity"/>
    <property type="evidence" value="ECO:0007669"/>
    <property type="project" value="UniProtKB-EC"/>
</dbReference>
<evidence type="ECO:0000256" key="3">
    <source>
        <dbReference type="ARBA" id="ARBA00012099"/>
    </source>
</evidence>
<evidence type="ECO:0000259" key="10">
    <source>
        <dbReference type="Pfam" id="PF00370"/>
    </source>
</evidence>
<dbReference type="InterPro" id="IPR043129">
    <property type="entry name" value="ATPase_NBD"/>
</dbReference>
<dbReference type="GO" id="GO:0006641">
    <property type="term" value="P:triglyceride metabolic process"/>
    <property type="evidence" value="ECO:0007669"/>
    <property type="project" value="TreeGrafter"/>
</dbReference>
<dbReference type="GO" id="GO:0019563">
    <property type="term" value="P:glycerol catabolic process"/>
    <property type="evidence" value="ECO:0007669"/>
    <property type="project" value="UniProtKB-UniPathway"/>
</dbReference>
<dbReference type="Gene3D" id="3.30.420.40">
    <property type="match status" value="2"/>
</dbReference>
<gene>
    <name evidence="12" type="ORF">ASCRUDRAFT_40081</name>
</gene>
<evidence type="ECO:0000256" key="8">
    <source>
        <dbReference type="ARBA" id="ARBA00022840"/>
    </source>
</evidence>
<dbReference type="Pfam" id="PF00370">
    <property type="entry name" value="FGGY_N"/>
    <property type="match status" value="1"/>
</dbReference>
<evidence type="ECO:0000256" key="9">
    <source>
        <dbReference type="ARBA" id="ARBA00043149"/>
    </source>
</evidence>
<dbReference type="GO" id="GO:0046167">
    <property type="term" value="P:glycerol-3-phosphate biosynthetic process"/>
    <property type="evidence" value="ECO:0007669"/>
    <property type="project" value="TreeGrafter"/>
</dbReference>
<dbReference type="EC" id="2.7.1.30" evidence="3"/>
<keyword evidence="4" id="KW-0808">Transferase</keyword>
<keyword evidence="7" id="KW-0319">Glycerol metabolism</keyword>
<dbReference type="EMBL" id="KV454496">
    <property type="protein sequence ID" value="ODV57987.1"/>
    <property type="molecule type" value="Genomic_DNA"/>
</dbReference>
<proteinExistence type="inferred from homology"/>
<dbReference type="Pfam" id="PF02782">
    <property type="entry name" value="FGGY_C"/>
    <property type="match status" value="1"/>
</dbReference>
<dbReference type="GO" id="GO:0005524">
    <property type="term" value="F:ATP binding"/>
    <property type="evidence" value="ECO:0007669"/>
    <property type="project" value="UniProtKB-KW"/>
</dbReference>
<dbReference type="PROSITE" id="PS00933">
    <property type="entry name" value="FGGY_KINASES_1"/>
    <property type="match status" value="1"/>
</dbReference>
<dbReference type="SUPFAM" id="SSF53067">
    <property type="entry name" value="Actin-like ATPase domain"/>
    <property type="match status" value="3"/>
</dbReference>
<evidence type="ECO:0000313" key="12">
    <source>
        <dbReference type="EMBL" id="ODV57987.1"/>
    </source>
</evidence>
<keyword evidence="6 12" id="KW-0418">Kinase</keyword>
<dbReference type="FunCoup" id="A0A1D2V8Z4">
    <property type="interactions" value="351"/>
</dbReference>
<dbReference type="InterPro" id="IPR018483">
    <property type="entry name" value="Carb_kinase_FGGY_CS"/>
</dbReference>
<evidence type="ECO:0000256" key="4">
    <source>
        <dbReference type="ARBA" id="ARBA00022679"/>
    </source>
</evidence>
<evidence type="ECO:0000256" key="1">
    <source>
        <dbReference type="ARBA" id="ARBA00005190"/>
    </source>
</evidence>
<feature type="domain" description="Carbohydrate kinase FGGY N-terminal" evidence="10">
    <location>
        <begin position="93"/>
        <end position="325"/>
    </location>
</feature>
<keyword evidence="13" id="KW-1185">Reference proteome</keyword>
<keyword evidence="5" id="KW-0547">Nucleotide-binding</keyword>
<dbReference type="Proteomes" id="UP000095038">
    <property type="component" value="Unassembled WGS sequence"/>
</dbReference>
<organism evidence="12 13">
    <name type="scientific">Ascoidea rubescens DSM 1968</name>
    <dbReference type="NCBI Taxonomy" id="1344418"/>
    <lineage>
        <taxon>Eukaryota</taxon>
        <taxon>Fungi</taxon>
        <taxon>Dikarya</taxon>
        <taxon>Ascomycota</taxon>
        <taxon>Saccharomycotina</taxon>
        <taxon>Saccharomycetes</taxon>
        <taxon>Ascoideaceae</taxon>
        <taxon>Ascoidea</taxon>
    </lineage>
</organism>
<evidence type="ECO:0000313" key="13">
    <source>
        <dbReference type="Proteomes" id="UP000095038"/>
    </source>
</evidence>
<dbReference type="AlphaFoldDB" id="A0A1D2V8Z4"/>
<reference evidence="13" key="1">
    <citation type="submission" date="2016-05" db="EMBL/GenBank/DDBJ databases">
        <title>Comparative genomics of biotechnologically important yeasts.</title>
        <authorList>
            <consortium name="DOE Joint Genome Institute"/>
            <person name="Riley R."/>
            <person name="Haridas S."/>
            <person name="Wolfe K.H."/>
            <person name="Lopes M.R."/>
            <person name="Hittinger C.T."/>
            <person name="Goker M."/>
            <person name="Salamov A."/>
            <person name="Wisecaver J."/>
            <person name="Long T.M."/>
            <person name="Aerts A.L."/>
            <person name="Barry K."/>
            <person name="Choi C."/>
            <person name="Clum A."/>
            <person name="Coughlan A.Y."/>
            <person name="Deshpande S."/>
            <person name="Douglass A.P."/>
            <person name="Hanson S.J."/>
            <person name="Klenk H.-P."/>
            <person name="Labutti K."/>
            <person name="Lapidus A."/>
            <person name="Lindquist E."/>
            <person name="Lipzen A."/>
            <person name="Meier-Kolthoff J.P."/>
            <person name="Ohm R.A."/>
            <person name="Otillar R.P."/>
            <person name="Pangilinan J."/>
            <person name="Peng Y."/>
            <person name="Rokas A."/>
            <person name="Rosa C.A."/>
            <person name="Scheuner C."/>
            <person name="Sibirny A.A."/>
            <person name="Slot J.C."/>
            <person name="Stielow J.B."/>
            <person name="Sun H."/>
            <person name="Kurtzman C.P."/>
            <person name="Blackwell M."/>
            <person name="Grigoriev I.V."/>
            <person name="Jeffries T.W."/>
        </authorList>
    </citation>
    <scope>NUCLEOTIDE SEQUENCE [LARGE SCALE GENOMIC DNA]</scope>
    <source>
        <strain evidence="13">DSM 1968</strain>
    </source>
</reference>
<name>A0A1D2V8Z4_9ASCO</name>
<dbReference type="STRING" id="1344418.A0A1D2V8Z4"/>
<evidence type="ECO:0000259" key="11">
    <source>
        <dbReference type="Pfam" id="PF02782"/>
    </source>
</evidence>
<dbReference type="OrthoDB" id="5422795at2759"/>
<dbReference type="NCBIfam" id="TIGR01311">
    <property type="entry name" value="glycerol_kin"/>
    <property type="match status" value="1"/>
</dbReference>
<evidence type="ECO:0000256" key="2">
    <source>
        <dbReference type="ARBA" id="ARBA00009156"/>
    </source>
</evidence>
<dbReference type="GeneID" id="30964627"/>
<feature type="domain" description="Carbohydrate kinase FGGY C-terminal" evidence="11">
    <location>
        <begin position="370"/>
        <end position="568"/>
    </location>
</feature>
<evidence type="ECO:0000256" key="7">
    <source>
        <dbReference type="ARBA" id="ARBA00022798"/>
    </source>
</evidence>
<accession>A0A1D2V8Z4</accession>
<dbReference type="RefSeq" id="XP_020044294.1">
    <property type="nucleotide sequence ID" value="XM_020190991.1"/>
</dbReference>
<evidence type="ECO:0000256" key="6">
    <source>
        <dbReference type="ARBA" id="ARBA00022777"/>
    </source>
</evidence>
<protein>
    <recommendedName>
        <fullName evidence="3">glycerol kinase</fullName>
        <ecNumber evidence="3">2.7.1.30</ecNumber>
    </recommendedName>
    <alternativeName>
        <fullName evidence="9">ATP:glycerol 3-phosphotransferase</fullName>
    </alternativeName>
</protein>
<dbReference type="PANTHER" id="PTHR10196">
    <property type="entry name" value="SUGAR KINASE"/>
    <property type="match status" value="1"/>
</dbReference>
<dbReference type="PANTHER" id="PTHR10196:SF69">
    <property type="entry name" value="GLYCEROL KINASE"/>
    <property type="match status" value="1"/>
</dbReference>
<keyword evidence="8" id="KW-0067">ATP-binding</keyword>
<comment type="similarity">
    <text evidence="2">Belongs to the FGGY kinase family.</text>
</comment>
<dbReference type="InterPro" id="IPR005999">
    <property type="entry name" value="Glycerol_kin"/>
</dbReference>
<comment type="pathway">
    <text evidence="1">Polyol metabolism; glycerol degradation via glycerol kinase pathway; sn-glycerol 3-phosphate from glycerol: step 1/1.</text>
</comment>
<sequence length="634" mass="70619">MSIPVILSIDVGTTSTRAIIFDRNANEIANHQIEYSTSSNCAQDENTPTDAIKLKPDFSRGSGFESFLSAEGVEIKQSSLVEIEQNMNYKAAPTLIFPKAGWVEINPIKILENVVQCVSRVVELLEKKNHLISNSKFKNQKPFRILGIGVTNMRETTLVWSRNTGCPLYSGIVWSDTRTSHIVDSFINSCRPEKLLDLKQKTGLVPSTYFSSSKLKWLIDNAPQVKQIYNSSKNNNTTDISSVDKIMFGTIDTWLIYNFTKDHNYLTDVTNASRTMFMNLETNMFDNSLIELWNIDHRNIVFPKITSCSENFGFFTLPNFEKFGSKHFKLSTDATQLIEKHLSNVQICGSIGDQSSSLVGLTCFELNNSKCTYGTGSFILYNTGKQKIISSNGLLTTVGYWFPQISGQPTYALEGSVAVAGSVVQWLRDNLRLIEKSSDIGKLASQAADTAGVVFVPCFSGLFSPYWDPKARGSIFGLTQYTNSSHICKAAIIGICQQIRSVINSMQADFKSAENAVITNSLLRVDGGMSKSDEVLQMQADCLGDKIVIERSTTSESTALGAAIAAGLSFQDSSLRLWKDLDDVRSATNQATKTLSKNSANSKREFHCQMSEDQRQREWELWEKGVKRAMNWMD</sequence>